<dbReference type="PANTHER" id="PTHR34570:SF12">
    <property type="entry name" value="EXPRESSED PROTEIN"/>
    <property type="match status" value="1"/>
</dbReference>
<accession>A0AAV7E894</accession>
<evidence type="ECO:0000256" key="1">
    <source>
        <dbReference type="SAM" id="MobiDB-lite"/>
    </source>
</evidence>
<feature type="compositionally biased region" description="Basic and acidic residues" evidence="1">
    <location>
        <begin position="108"/>
        <end position="120"/>
    </location>
</feature>
<dbReference type="PANTHER" id="PTHR34570">
    <property type="entry name" value="OS03G0593100 PROTEIN"/>
    <property type="match status" value="1"/>
</dbReference>
<proteinExistence type="predicted"/>
<keyword evidence="3" id="KW-1185">Reference proteome</keyword>
<feature type="compositionally biased region" description="Polar residues" evidence="1">
    <location>
        <begin position="96"/>
        <end position="107"/>
    </location>
</feature>
<dbReference type="Proteomes" id="UP000825729">
    <property type="component" value="Unassembled WGS sequence"/>
</dbReference>
<comment type="caution">
    <text evidence="2">The sequence shown here is derived from an EMBL/GenBank/DDBJ whole genome shotgun (WGS) entry which is preliminary data.</text>
</comment>
<organism evidence="2 3">
    <name type="scientific">Aristolochia fimbriata</name>
    <name type="common">White veined hardy Dutchman's pipe vine</name>
    <dbReference type="NCBI Taxonomy" id="158543"/>
    <lineage>
        <taxon>Eukaryota</taxon>
        <taxon>Viridiplantae</taxon>
        <taxon>Streptophyta</taxon>
        <taxon>Embryophyta</taxon>
        <taxon>Tracheophyta</taxon>
        <taxon>Spermatophyta</taxon>
        <taxon>Magnoliopsida</taxon>
        <taxon>Magnoliidae</taxon>
        <taxon>Piperales</taxon>
        <taxon>Aristolochiaceae</taxon>
        <taxon>Aristolochia</taxon>
    </lineage>
</organism>
<name>A0AAV7E894_ARIFI</name>
<gene>
    <name evidence="2" type="ORF">H6P81_014818</name>
</gene>
<reference evidence="2 3" key="1">
    <citation type="submission" date="2021-07" db="EMBL/GenBank/DDBJ databases">
        <title>The Aristolochia fimbriata genome: insights into angiosperm evolution, floral development and chemical biosynthesis.</title>
        <authorList>
            <person name="Jiao Y."/>
        </authorList>
    </citation>
    <scope>NUCLEOTIDE SEQUENCE [LARGE SCALE GENOMIC DNA]</scope>
    <source>
        <strain evidence="2">IBCAS-2021</strain>
        <tissue evidence="2">Leaf</tissue>
    </source>
</reference>
<dbReference type="EMBL" id="JAINDJ010000006">
    <property type="protein sequence ID" value="KAG9443478.1"/>
    <property type="molecule type" value="Genomic_DNA"/>
</dbReference>
<evidence type="ECO:0000313" key="3">
    <source>
        <dbReference type="Proteomes" id="UP000825729"/>
    </source>
</evidence>
<sequence>MGRQSGADPTALHYSIALLQERFRQLQRVKEMREERELLRVLAQAEQVGPTRCEAFYHPDLILSCRPHQASLSLRPEVQFNCANFQSNDMPMLTSLWPQKSASNTSNTRDDADVDTSLHL</sequence>
<dbReference type="AlphaFoldDB" id="A0AAV7E894"/>
<evidence type="ECO:0000313" key="2">
    <source>
        <dbReference type="EMBL" id="KAG9443478.1"/>
    </source>
</evidence>
<protein>
    <submittedName>
        <fullName evidence="2">Uncharacterized protein</fullName>
    </submittedName>
</protein>
<feature type="region of interest" description="Disordered" evidence="1">
    <location>
        <begin position="96"/>
        <end position="120"/>
    </location>
</feature>